<dbReference type="PANTHER" id="PTHR35984:SF1">
    <property type="entry name" value="PERIPLASMIC SERINE PROTEASE"/>
    <property type="match status" value="1"/>
</dbReference>
<keyword evidence="1" id="KW-0645">Protease</keyword>
<keyword evidence="2" id="KW-1185">Reference proteome</keyword>
<name>A0A431VWL1_9BACI</name>
<gene>
    <name evidence="1" type="ORF">EKG37_18750</name>
</gene>
<sequence>MRSGRDILVYAADYNKGNAPISIIFDDLLAINDQLSNLNGNALDIIIETPGGSGEVAEDIVKLIREKYDDVAIIIPGWAKSAGTIIAMSCDEILMEPASALGPIDAQITRNGKTFSAEALLKGMDEIKAEVTSTNNLNMAYIPILQGISPGELQGAKNALDFAKVLVKEWLIKYKFKDWNHHSTSGLPVTVQEKEQRAEEIASDLAEHSKWLTHGRSIKITDLERMKLKINDYSKDVELADAIRRYYTLLKMTLDTNIYKVYETVESQIFKSLHEPNQPPAHKPDQGNIAVFDVNCPNCRSLYKIQANLGVEKPIEKGHLEFPSDNILICPKCRFEINLSQARQQIESQTGIPIV</sequence>
<comment type="caution">
    <text evidence="1">The sequence shown here is derived from an EMBL/GenBank/DDBJ whole genome shotgun (WGS) entry which is preliminary data.</text>
</comment>
<dbReference type="EMBL" id="RXNT01000018">
    <property type="protein sequence ID" value="RTR27632.1"/>
    <property type="molecule type" value="Genomic_DNA"/>
</dbReference>
<proteinExistence type="predicted"/>
<dbReference type="GO" id="GO:0008233">
    <property type="term" value="F:peptidase activity"/>
    <property type="evidence" value="ECO:0007669"/>
    <property type="project" value="UniProtKB-KW"/>
</dbReference>
<dbReference type="Proteomes" id="UP000271374">
    <property type="component" value="Unassembled WGS sequence"/>
</dbReference>
<dbReference type="InterPro" id="IPR029045">
    <property type="entry name" value="ClpP/crotonase-like_dom_sf"/>
</dbReference>
<dbReference type="SUPFAM" id="SSF52096">
    <property type="entry name" value="ClpP/crotonase"/>
    <property type="match status" value="1"/>
</dbReference>
<dbReference type="GO" id="GO:0006508">
    <property type="term" value="P:proteolysis"/>
    <property type="evidence" value="ECO:0007669"/>
    <property type="project" value="UniProtKB-KW"/>
</dbReference>
<dbReference type="AlphaFoldDB" id="A0A431VWL1"/>
<protein>
    <submittedName>
        <fullName evidence="1">Clp protease ClpP</fullName>
    </submittedName>
</protein>
<keyword evidence="1" id="KW-0378">Hydrolase</keyword>
<dbReference type="PANTHER" id="PTHR35984">
    <property type="entry name" value="PERIPLASMIC SERINE PROTEASE"/>
    <property type="match status" value="1"/>
</dbReference>
<evidence type="ECO:0000313" key="1">
    <source>
        <dbReference type="EMBL" id="RTR27632.1"/>
    </source>
</evidence>
<evidence type="ECO:0000313" key="2">
    <source>
        <dbReference type="Proteomes" id="UP000271374"/>
    </source>
</evidence>
<reference evidence="1 2" key="1">
    <citation type="submission" date="2018-12" db="EMBL/GenBank/DDBJ databases">
        <title>Bacillus yapensis draft genome sequence.</title>
        <authorList>
            <person name="Yu L."/>
            <person name="Xu X."/>
            <person name="Tang X."/>
        </authorList>
    </citation>
    <scope>NUCLEOTIDE SEQUENCE [LARGE SCALE GENOMIC DNA]</scope>
    <source>
        <strain evidence="1 2">XXST-01</strain>
    </source>
</reference>
<dbReference type="Pfam" id="PF01972">
    <property type="entry name" value="SDH_protease"/>
    <property type="match status" value="1"/>
</dbReference>
<accession>A0A431VWL1</accession>
<dbReference type="OrthoDB" id="9806253at2"/>
<dbReference type="Gene3D" id="3.90.226.10">
    <property type="entry name" value="2-enoyl-CoA Hydratase, Chain A, domain 1"/>
    <property type="match status" value="1"/>
</dbReference>
<dbReference type="GO" id="GO:0016020">
    <property type="term" value="C:membrane"/>
    <property type="evidence" value="ECO:0007669"/>
    <property type="project" value="InterPro"/>
</dbReference>
<dbReference type="InterPro" id="IPR002825">
    <property type="entry name" value="Pept_S49_ser-pept_pro"/>
</dbReference>
<organism evidence="1 2">
    <name type="scientific">Bacillus yapensis</name>
    <dbReference type="NCBI Taxonomy" id="2492960"/>
    <lineage>
        <taxon>Bacteria</taxon>
        <taxon>Bacillati</taxon>
        <taxon>Bacillota</taxon>
        <taxon>Bacilli</taxon>
        <taxon>Bacillales</taxon>
        <taxon>Bacillaceae</taxon>
        <taxon>Bacillus</taxon>
    </lineage>
</organism>